<gene>
    <name evidence="2" type="ORF">U7230_08410</name>
</gene>
<dbReference type="RefSeq" id="WP_324715402.1">
    <property type="nucleotide sequence ID" value="NZ_CP141615.1"/>
</dbReference>
<dbReference type="InterPro" id="IPR032580">
    <property type="entry name" value="SatD"/>
</dbReference>
<evidence type="ECO:0000313" key="2">
    <source>
        <dbReference type="EMBL" id="WRP16129.1"/>
    </source>
</evidence>
<dbReference type="Proteomes" id="UP001332192">
    <property type="component" value="Chromosome"/>
</dbReference>
<dbReference type="Pfam" id="PF16264">
    <property type="entry name" value="SatD"/>
    <property type="match status" value="1"/>
</dbReference>
<protein>
    <submittedName>
        <fullName evidence="2">SatD family protein</fullName>
    </submittedName>
</protein>
<keyword evidence="3" id="KW-1185">Reference proteome</keyword>
<evidence type="ECO:0000313" key="3">
    <source>
        <dbReference type="Proteomes" id="UP001332192"/>
    </source>
</evidence>
<name>A0ABZ1BTM1_9FIRM</name>
<dbReference type="EMBL" id="CP141615">
    <property type="protein sequence ID" value="WRP16129.1"/>
    <property type="molecule type" value="Genomic_DNA"/>
</dbReference>
<accession>A0ABZ1BTM1</accession>
<organism evidence="2 3">
    <name type="scientific">Carboxydichorda subterranea</name>
    <dbReference type="NCBI Taxonomy" id="3109565"/>
    <lineage>
        <taxon>Bacteria</taxon>
        <taxon>Bacillati</taxon>
        <taxon>Bacillota</taxon>
        <taxon>Limnochordia</taxon>
        <taxon>Limnochordales</taxon>
        <taxon>Geochordaceae</taxon>
        <taxon>Carboxydichorda</taxon>
    </lineage>
</organism>
<sequence>MAGGRAGEERAAGGSVSPGAAEEPGKPRWIVITADVIGSRAVEPKGALMGALAESLEAFNRAWAGLIAVPFSGAAGDEVQGVLVPGVEAFAMVRRLRWAARQAAVRPALRLRVGIGWGTIDTPMQAASSWEMDGPAFHRARQALARAGEVRGETTRFSGPDPEHEAWVNVTLSLVDAIVQRWTQAQWEAVDAYERRGTYAAAASEVGVALQNVQKRCAAARWPVIREAERALGRSLERAAPVER</sequence>
<feature type="compositionally biased region" description="Basic and acidic residues" evidence="1">
    <location>
        <begin position="1"/>
        <end position="11"/>
    </location>
</feature>
<evidence type="ECO:0000256" key="1">
    <source>
        <dbReference type="SAM" id="MobiDB-lite"/>
    </source>
</evidence>
<reference evidence="2 3" key="1">
    <citation type="journal article" date="2024" name="Front. Microbiol.">
        <title>Novel thermophilic genera Geochorda gen. nov. and Carboxydochorda gen. nov. from the deep terrestrial subsurface reveal the ecophysiological diversity in the class Limnochordia.</title>
        <authorList>
            <person name="Karnachuk O.V."/>
            <person name="Lukina A.P."/>
            <person name="Avakyan M.R."/>
            <person name="Kadnikov V.V."/>
            <person name="Begmatov S."/>
            <person name="Beletsky A.V."/>
            <person name="Vlasova K.G."/>
            <person name="Novikov A.A."/>
            <person name="Shcherbakova V.A."/>
            <person name="Mardanov A.V."/>
            <person name="Ravin N.V."/>
        </authorList>
    </citation>
    <scope>NUCLEOTIDE SEQUENCE [LARGE SCALE GENOMIC DNA]</scope>
    <source>
        <strain evidence="2 3">L945</strain>
    </source>
</reference>
<feature type="region of interest" description="Disordered" evidence="1">
    <location>
        <begin position="1"/>
        <end position="23"/>
    </location>
</feature>
<proteinExistence type="predicted"/>